<protein>
    <submittedName>
        <fullName evidence="2">Uncharacterized protein</fullName>
    </submittedName>
</protein>
<feature type="compositionally biased region" description="Gly residues" evidence="1">
    <location>
        <begin position="46"/>
        <end position="55"/>
    </location>
</feature>
<feature type="compositionally biased region" description="Polar residues" evidence="1">
    <location>
        <begin position="350"/>
        <end position="360"/>
    </location>
</feature>
<feature type="compositionally biased region" description="Low complexity" evidence="1">
    <location>
        <begin position="76"/>
        <end position="97"/>
    </location>
</feature>
<keyword evidence="3" id="KW-1185">Reference proteome</keyword>
<feature type="compositionally biased region" description="Gly residues" evidence="1">
    <location>
        <begin position="524"/>
        <end position="536"/>
    </location>
</feature>
<feature type="compositionally biased region" description="Basic residues" evidence="1">
    <location>
        <begin position="211"/>
        <end position="220"/>
    </location>
</feature>
<feature type="compositionally biased region" description="Low complexity" evidence="1">
    <location>
        <begin position="14"/>
        <end position="45"/>
    </location>
</feature>
<proteinExistence type="predicted"/>
<organism evidence="2 3">
    <name type="scientific">Pyrrhoderma noxium</name>
    <dbReference type="NCBI Taxonomy" id="2282107"/>
    <lineage>
        <taxon>Eukaryota</taxon>
        <taxon>Fungi</taxon>
        <taxon>Dikarya</taxon>
        <taxon>Basidiomycota</taxon>
        <taxon>Agaricomycotina</taxon>
        <taxon>Agaricomycetes</taxon>
        <taxon>Hymenochaetales</taxon>
        <taxon>Hymenochaetaceae</taxon>
        <taxon>Pyrrhoderma</taxon>
    </lineage>
</organism>
<evidence type="ECO:0000256" key="1">
    <source>
        <dbReference type="SAM" id="MobiDB-lite"/>
    </source>
</evidence>
<accession>A0A286UJ00</accession>
<feature type="region of interest" description="Disordered" evidence="1">
    <location>
        <begin position="513"/>
        <end position="547"/>
    </location>
</feature>
<feature type="compositionally biased region" description="Low complexity" evidence="1">
    <location>
        <begin position="56"/>
        <end position="65"/>
    </location>
</feature>
<reference evidence="2 3" key="1">
    <citation type="journal article" date="2017" name="Mol. Ecol.">
        <title>Comparative and population genomic landscape of Phellinus noxius: A hypervariable fungus causing root rot in trees.</title>
        <authorList>
            <person name="Chung C.L."/>
            <person name="Lee T.J."/>
            <person name="Akiba M."/>
            <person name="Lee H.H."/>
            <person name="Kuo T.H."/>
            <person name="Liu D."/>
            <person name="Ke H.M."/>
            <person name="Yokoi T."/>
            <person name="Roa M.B."/>
            <person name="Lu M.J."/>
            <person name="Chang Y.Y."/>
            <person name="Ann P.J."/>
            <person name="Tsai J.N."/>
            <person name="Chen C.Y."/>
            <person name="Tzean S.S."/>
            <person name="Ota Y."/>
            <person name="Hattori T."/>
            <person name="Sahashi N."/>
            <person name="Liou R.F."/>
            <person name="Kikuchi T."/>
            <person name="Tsai I.J."/>
        </authorList>
    </citation>
    <scope>NUCLEOTIDE SEQUENCE [LARGE SCALE GENOMIC DNA]</scope>
    <source>
        <strain evidence="2 3">FFPRI411160</strain>
    </source>
</reference>
<comment type="caution">
    <text evidence="2">The sequence shown here is derived from an EMBL/GenBank/DDBJ whole genome shotgun (WGS) entry which is preliminary data.</text>
</comment>
<dbReference type="OrthoDB" id="3364905at2759"/>
<dbReference type="Proteomes" id="UP000217199">
    <property type="component" value="Unassembled WGS sequence"/>
</dbReference>
<dbReference type="InParanoid" id="A0A286UJ00"/>
<sequence>MNDILNRGSYLNSTTTTTTTTINGRPSSSATTTTPALTTTTTAARRGGGAKGRSGSGSRKSPTSLAQALDDNRDPTNTSITATATTGSNTTSTTMGSGMHSLAHELAVALMPEPSAGSKLLHEELGIEFDEGAEGIDELPDHHHHNDFGNGDSLAAELNGHQHTANGAGAGGLVDDQTYELRTPVSDEDFAAHFGSGAGAGAGAGDVTPKRRERGKKKPVVKPYEDPMKMLSNDLESTDRFLSQLRRIDADVAHSSFISPPSSSSSSDQASLEQYASDVIRHINDSVRDREGQVRQLVEYEREFRKIAGEVNGGEVLGRLDALKDVGILSDKQKNNSSASSSAGTGTGTDRQQVGGNSLETIKEDVRTRKRRSSTDWETNHLLDEEMNVYNDDDDDDLNDNVNEEDEEEEGLDSSSLSPMKDSFIAPPPITGPPTIDQMLPHLVHVRSLSTSLSSSLTAMSEHAQVNGAANTDAGRKIRALKNKLGSWRSEWDSAEQSRLKIERWEAGLVDDINSPVTGTGTTTTGGGSGGSGSGGSSPRLLVGVDG</sequence>
<feature type="region of interest" description="Disordered" evidence="1">
    <location>
        <begin position="332"/>
        <end position="420"/>
    </location>
</feature>
<feature type="region of interest" description="Disordered" evidence="1">
    <location>
        <begin position="194"/>
        <end position="220"/>
    </location>
</feature>
<dbReference type="AlphaFoldDB" id="A0A286UJ00"/>
<dbReference type="EMBL" id="NBII01000004">
    <property type="protein sequence ID" value="PAV19603.1"/>
    <property type="molecule type" value="Genomic_DNA"/>
</dbReference>
<gene>
    <name evidence="2" type="ORF">PNOK_0453700</name>
</gene>
<evidence type="ECO:0000313" key="3">
    <source>
        <dbReference type="Proteomes" id="UP000217199"/>
    </source>
</evidence>
<name>A0A286UJ00_9AGAM</name>
<evidence type="ECO:0000313" key="2">
    <source>
        <dbReference type="EMBL" id="PAV19603.1"/>
    </source>
</evidence>
<feature type="compositionally biased region" description="Basic and acidic residues" evidence="1">
    <location>
        <begin position="361"/>
        <end position="384"/>
    </location>
</feature>
<feature type="compositionally biased region" description="Acidic residues" evidence="1">
    <location>
        <begin position="385"/>
        <end position="412"/>
    </location>
</feature>
<feature type="region of interest" description="Disordered" evidence="1">
    <location>
        <begin position="1"/>
        <end position="97"/>
    </location>
</feature>